<comment type="caution">
    <text evidence="3">The sequence shown here is derived from an EMBL/GenBank/DDBJ whole genome shotgun (WGS) entry which is preliminary data.</text>
</comment>
<sequence length="311" mass="31713">MDERMNDSTDPTASGSPLRDTYPGPLAGRGTDRASFAGRDNDPGLSAARDTGRGLSAARDHDLGMLAVLDPARGREPSRREWARSEAFVERVIDGTASTSTSASRPPARRWIVAGAAAMAAGAVAAVAVPALVPGTTEKAVASWTAMPTSRTGDQVLPQAKVCASGDVGGKTSPQAADVLLAEQRGEATLLIMSKAEGVVECLMVAEESAASMGLAGPGGLPAPAAGTVNLETMSSLGDGDDQWSNIVGLAGPGVDAVEIRLDSGALLQASVKSGWWAAWWPGPEGGEVDTLTVTVHAGGKTTSYRPSELP</sequence>
<evidence type="ECO:0000256" key="1">
    <source>
        <dbReference type="SAM" id="MobiDB-lite"/>
    </source>
</evidence>
<dbReference type="RefSeq" id="WP_203798056.1">
    <property type="nucleotide sequence ID" value="NZ_BAAAQE010000034.1"/>
</dbReference>
<name>A0ABQ3XD62_9ACTN</name>
<evidence type="ECO:0000256" key="2">
    <source>
        <dbReference type="SAM" id="Phobius"/>
    </source>
</evidence>
<dbReference type="Proteomes" id="UP000612282">
    <property type="component" value="Unassembled WGS sequence"/>
</dbReference>
<gene>
    <name evidence="3" type="ORF">Aco03nite_048270</name>
</gene>
<evidence type="ECO:0000313" key="4">
    <source>
        <dbReference type="Proteomes" id="UP000612282"/>
    </source>
</evidence>
<proteinExistence type="predicted"/>
<keyword evidence="4" id="KW-1185">Reference proteome</keyword>
<evidence type="ECO:0000313" key="3">
    <source>
        <dbReference type="EMBL" id="GID56423.1"/>
    </source>
</evidence>
<feature type="transmembrane region" description="Helical" evidence="2">
    <location>
        <begin position="111"/>
        <end position="133"/>
    </location>
</feature>
<accession>A0ABQ3XD62</accession>
<organism evidence="3 4">
    <name type="scientific">Actinoplanes couchii</name>
    <dbReference type="NCBI Taxonomy" id="403638"/>
    <lineage>
        <taxon>Bacteria</taxon>
        <taxon>Bacillati</taxon>
        <taxon>Actinomycetota</taxon>
        <taxon>Actinomycetes</taxon>
        <taxon>Micromonosporales</taxon>
        <taxon>Micromonosporaceae</taxon>
        <taxon>Actinoplanes</taxon>
    </lineage>
</organism>
<feature type="region of interest" description="Disordered" evidence="1">
    <location>
        <begin position="1"/>
        <end position="60"/>
    </location>
</feature>
<reference evidence="3 4" key="1">
    <citation type="submission" date="2021-01" db="EMBL/GenBank/DDBJ databases">
        <title>Whole genome shotgun sequence of Actinoplanes couchii NBRC 106145.</title>
        <authorList>
            <person name="Komaki H."/>
            <person name="Tamura T."/>
        </authorList>
    </citation>
    <scope>NUCLEOTIDE SEQUENCE [LARGE SCALE GENOMIC DNA]</scope>
    <source>
        <strain evidence="3 4">NBRC 106145</strain>
    </source>
</reference>
<keyword evidence="2" id="KW-0812">Transmembrane</keyword>
<keyword evidence="2" id="KW-0472">Membrane</keyword>
<keyword evidence="2" id="KW-1133">Transmembrane helix</keyword>
<dbReference type="EMBL" id="BOMG01000057">
    <property type="protein sequence ID" value="GID56423.1"/>
    <property type="molecule type" value="Genomic_DNA"/>
</dbReference>
<protein>
    <submittedName>
        <fullName evidence="3">Uncharacterized protein</fullName>
    </submittedName>
</protein>